<feature type="transmembrane region" description="Helical" evidence="1">
    <location>
        <begin position="154"/>
        <end position="172"/>
    </location>
</feature>
<evidence type="ECO:0000256" key="1">
    <source>
        <dbReference type="SAM" id="Phobius"/>
    </source>
</evidence>
<protein>
    <submittedName>
        <fullName evidence="2">Unannotated protein</fullName>
    </submittedName>
</protein>
<feature type="transmembrane region" description="Helical" evidence="1">
    <location>
        <begin position="223"/>
        <end position="243"/>
    </location>
</feature>
<feature type="transmembrane region" description="Helical" evidence="1">
    <location>
        <begin position="98"/>
        <end position="118"/>
    </location>
</feature>
<feature type="transmembrane region" description="Helical" evidence="1">
    <location>
        <begin position="184"/>
        <end position="211"/>
    </location>
</feature>
<dbReference type="GO" id="GO:0005886">
    <property type="term" value="C:plasma membrane"/>
    <property type="evidence" value="ECO:0007669"/>
    <property type="project" value="TreeGrafter"/>
</dbReference>
<dbReference type="PANTHER" id="PTHR34821:SF2">
    <property type="entry name" value="INNER MEMBRANE PROTEIN YDCZ"/>
    <property type="match status" value="1"/>
</dbReference>
<dbReference type="InterPro" id="IPR006750">
    <property type="entry name" value="YdcZ"/>
</dbReference>
<dbReference type="PANTHER" id="PTHR34821">
    <property type="entry name" value="INNER MEMBRANE PROTEIN YDCZ"/>
    <property type="match status" value="1"/>
</dbReference>
<feature type="transmembrane region" description="Helical" evidence="1">
    <location>
        <begin position="41"/>
        <end position="64"/>
    </location>
</feature>
<feature type="transmembrane region" description="Helical" evidence="1">
    <location>
        <begin position="130"/>
        <end position="148"/>
    </location>
</feature>
<feature type="transmembrane region" description="Helical" evidence="1">
    <location>
        <begin position="284"/>
        <end position="302"/>
    </location>
</feature>
<feature type="transmembrane region" description="Helical" evidence="1">
    <location>
        <begin position="71"/>
        <end position="92"/>
    </location>
</feature>
<name>A0A6J7CM05_9ZZZZ</name>
<accession>A0A6J7CM05</accession>
<evidence type="ECO:0000313" key="2">
    <source>
        <dbReference type="EMBL" id="CAB4859602.1"/>
    </source>
</evidence>
<keyword evidence="1" id="KW-0812">Transmembrane</keyword>
<proteinExistence type="predicted"/>
<sequence length="307" mass="29712">MTRLGAAASAGVLGGMAALQGPINGRLGHSVGVLVASTSSFLSGLVVLVIASVCVSGVGSVAGLPRRLSGVSLVDLAGGLIGGTYVLVAVLTVDDLGAGGLAAASVAGTLLGAVLIDWRGFVGVRRRVPTARTWFGVALLLVATAVISGGEAKGLEVLPATCALLAGILVAFQPPVNSRLALRVGGLGAAVAQTCVGCLYLFVISAVVLIFGHDGGSGAPVPWWALLGGPLGAVYVMATLKAVPVIGAAGVAAATIAGGLLFGIAADALGILDLTVVTIGVGRLGGVAMLAAGAGLVLWPLGHEGGP</sequence>
<dbReference type="EMBL" id="CAFBLU010000001">
    <property type="protein sequence ID" value="CAB4859602.1"/>
    <property type="molecule type" value="Genomic_DNA"/>
</dbReference>
<keyword evidence="1" id="KW-1133">Transmembrane helix</keyword>
<dbReference type="Pfam" id="PF04657">
    <property type="entry name" value="DMT_YdcZ"/>
    <property type="match status" value="2"/>
</dbReference>
<feature type="transmembrane region" description="Helical" evidence="1">
    <location>
        <begin position="250"/>
        <end position="272"/>
    </location>
</feature>
<dbReference type="AlphaFoldDB" id="A0A6J7CM05"/>
<organism evidence="2">
    <name type="scientific">freshwater metagenome</name>
    <dbReference type="NCBI Taxonomy" id="449393"/>
    <lineage>
        <taxon>unclassified sequences</taxon>
        <taxon>metagenomes</taxon>
        <taxon>ecological metagenomes</taxon>
    </lineage>
</organism>
<gene>
    <name evidence="2" type="ORF">UFOPK3444_00100</name>
</gene>
<reference evidence="2" key="1">
    <citation type="submission" date="2020-05" db="EMBL/GenBank/DDBJ databases">
        <authorList>
            <person name="Chiriac C."/>
            <person name="Salcher M."/>
            <person name="Ghai R."/>
            <person name="Kavagutti S V."/>
        </authorList>
    </citation>
    <scope>NUCLEOTIDE SEQUENCE</scope>
</reference>
<keyword evidence="1" id="KW-0472">Membrane</keyword>